<sequence>MDFGALPPEINSGRIYSGPGPAPLLAAAAAWDGLAAELDSGGNILRITNFGAEYQLARPVRDDDGGRGSAVHRMARQKRCAG</sequence>
<proteinExistence type="inferred from homology"/>
<dbReference type="Gene3D" id="1.20.1260.20">
    <property type="entry name" value="PPE superfamily"/>
    <property type="match status" value="1"/>
</dbReference>
<gene>
    <name evidence="4" type="primary">PPE29_1</name>
    <name evidence="4" type="ORF">MSG_00432</name>
</gene>
<organism evidence="4 5">
    <name type="scientific">Mycobacterium shigaense</name>
    <dbReference type="NCBI Taxonomy" id="722731"/>
    <lineage>
        <taxon>Bacteria</taxon>
        <taxon>Bacillati</taxon>
        <taxon>Actinomycetota</taxon>
        <taxon>Actinomycetes</taxon>
        <taxon>Mycobacteriales</taxon>
        <taxon>Mycobacteriaceae</taxon>
        <taxon>Mycobacterium</taxon>
        <taxon>Mycobacterium simiae complex</taxon>
    </lineage>
</organism>
<dbReference type="InterPro" id="IPR038332">
    <property type="entry name" value="PPE_sf"/>
</dbReference>
<keyword evidence="5" id="KW-1185">Reference proteome</keyword>
<dbReference type="Proteomes" id="UP000217736">
    <property type="component" value="Chromosome"/>
</dbReference>
<feature type="domain" description="PPE" evidence="3">
    <location>
        <begin position="2"/>
        <end position="40"/>
    </location>
</feature>
<evidence type="ECO:0000313" key="4">
    <source>
        <dbReference type="EMBL" id="BAX90598.1"/>
    </source>
</evidence>
<evidence type="ECO:0000313" key="5">
    <source>
        <dbReference type="Proteomes" id="UP000217736"/>
    </source>
</evidence>
<dbReference type="KEGG" id="mshg:MSG_00432"/>
<feature type="compositionally biased region" description="Basic residues" evidence="2">
    <location>
        <begin position="73"/>
        <end position="82"/>
    </location>
</feature>
<dbReference type="EMBL" id="AP018164">
    <property type="protein sequence ID" value="BAX90598.1"/>
    <property type="molecule type" value="Genomic_DNA"/>
</dbReference>
<dbReference type="Pfam" id="PF00823">
    <property type="entry name" value="PPE"/>
    <property type="match status" value="1"/>
</dbReference>
<dbReference type="PANTHER" id="PTHR46766:SF1">
    <property type="entry name" value="GLUTAMINE-RICH PROTEIN 2"/>
    <property type="match status" value="1"/>
</dbReference>
<accession>A0A1Z4ECC5</accession>
<protein>
    <submittedName>
        <fullName evidence="4">Putative PPE family protein PPE29</fullName>
    </submittedName>
</protein>
<name>A0A1Z4ECC5_9MYCO</name>
<feature type="region of interest" description="Disordered" evidence="2">
    <location>
        <begin position="61"/>
        <end position="82"/>
    </location>
</feature>
<reference evidence="5" key="1">
    <citation type="submission" date="2017-06" db="EMBL/GenBank/DDBJ databases">
        <title>Complete Genome Sequence of Mycobacterium shigaense.</title>
        <authorList>
            <person name="Fukano H."/>
            <person name="Yoshida M."/>
            <person name="Kazumi Y."/>
            <person name="Ogura Y."/>
            <person name="Mitarai S."/>
            <person name="Hayashi T."/>
            <person name="Hoshino Y."/>
        </authorList>
    </citation>
    <scope>NUCLEOTIDE SEQUENCE [LARGE SCALE GENOMIC DNA]</scope>
    <source>
        <strain evidence="5">UN-152</strain>
    </source>
</reference>
<dbReference type="InterPro" id="IPR000030">
    <property type="entry name" value="PPE_dom"/>
</dbReference>
<dbReference type="SUPFAM" id="SSF140459">
    <property type="entry name" value="PE/PPE dimer-like"/>
    <property type="match status" value="1"/>
</dbReference>
<evidence type="ECO:0000259" key="3">
    <source>
        <dbReference type="Pfam" id="PF00823"/>
    </source>
</evidence>
<dbReference type="GO" id="GO:0052572">
    <property type="term" value="P:response to host immune response"/>
    <property type="evidence" value="ECO:0007669"/>
    <property type="project" value="TreeGrafter"/>
</dbReference>
<comment type="similarity">
    <text evidence="1">Belongs to the mycobacterial PPE family.</text>
</comment>
<evidence type="ECO:0000256" key="2">
    <source>
        <dbReference type="SAM" id="MobiDB-lite"/>
    </source>
</evidence>
<dbReference type="AlphaFoldDB" id="A0A1Z4ECC5"/>
<dbReference type="PANTHER" id="PTHR46766">
    <property type="entry name" value="GLUTAMINE-RICH PROTEIN 2"/>
    <property type="match status" value="1"/>
</dbReference>
<evidence type="ECO:0000256" key="1">
    <source>
        <dbReference type="ARBA" id="ARBA00010652"/>
    </source>
</evidence>